<reference evidence="2 3" key="1">
    <citation type="submission" date="2018-07" db="EMBL/GenBank/DDBJ databases">
        <title>Genomic Encyclopedia of Type Strains, Phase III (KMG-III): the genomes of soil and plant-associated and newly described type strains.</title>
        <authorList>
            <person name="Whitman W."/>
        </authorList>
    </citation>
    <scope>NUCLEOTIDE SEQUENCE [LARGE SCALE GENOMIC DNA]</scope>
    <source>
        <strain evidence="2 3">CECT 8488</strain>
    </source>
</reference>
<organism evidence="2 3">
    <name type="scientific">Aestuariispira insulae</name>
    <dbReference type="NCBI Taxonomy" id="1461337"/>
    <lineage>
        <taxon>Bacteria</taxon>
        <taxon>Pseudomonadati</taxon>
        <taxon>Pseudomonadota</taxon>
        <taxon>Alphaproteobacteria</taxon>
        <taxon>Rhodospirillales</taxon>
        <taxon>Kiloniellaceae</taxon>
        <taxon>Aestuariispira</taxon>
    </lineage>
</organism>
<name>A0A3D9HVV6_9PROT</name>
<feature type="domain" description="YjiS-like" evidence="1">
    <location>
        <begin position="30"/>
        <end position="65"/>
    </location>
</feature>
<evidence type="ECO:0000313" key="3">
    <source>
        <dbReference type="Proteomes" id="UP000256845"/>
    </source>
</evidence>
<dbReference type="EMBL" id="QRDW01000001">
    <property type="protein sequence ID" value="RED53597.1"/>
    <property type="molecule type" value="Genomic_DNA"/>
</dbReference>
<evidence type="ECO:0000259" key="1">
    <source>
        <dbReference type="Pfam" id="PF06568"/>
    </source>
</evidence>
<comment type="caution">
    <text evidence="2">The sequence shown here is derived from an EMBL/GenBank/DDBJ whole genome shotgun (WGS) entry which is preliminary data.</text>
</comment>
<sequence length="78" mass="8693">MATVQNVTINGYAKDQDGAVSQFGSLFAKLAARLSVWNEERKTRHELEQLTNAQLRDIGIYRSDIPAVARGVFEGRRG</sequence>
<keyword evidence="3" id="KW-1185">Reference proteome</keyword>
<dbReference type="RefSeq" id="WP_115934722.1">
    <property type="nucleotide sequence ID" value="NZ_QRDW01000001.1"/>
</dbReference>
<dbReference type="Proteomes" id="UP000256845">
    <property type="component" value="Unassembled WGS sequence"/>
</dbReference>
<protein>
    <submittedName>
        <fullName evidence="2">Uncharacterized protein YjiS (DUF1127 family)</fullName>
    </submittedName>
</protein>
<dbReference type="AlphaFoldDB" id="A0A3D9HVV6"/>
<dbReference type="InterPro" id="IPR009506">
    <property type="entry name" value="YjiS-like"/>
</dbReference>
<proteinExistence type="predicted"/>
<gene>
    <name evidence="2" type="ORF">DFP90_101388</name>
</gene>
<evidence type="ECO:0000313" key="2">
    <source>
        <dbReference type="EMBL" id="RED53597.1"/>
    </source>
</evidence>
<dbReference type="Pfam" id="PF06568">
    <property type="entry name" value="YjiS-like"/>
    <property type="match status" value="1"/>
</dbReference>
<dbReference type="OrthoDB" id="7360855at2"/>
<accession>A0A3D9HVV6</accession>